<protein>
    <submittedName>
        <fullName evidence="2">Uncharacterized protein</fullName>
    </submittedName>
</protein>
<evidence type="ECO:0000313" key="3">
    <source>
        <dbReference type="Proteomes" id="UP000186817"/>
    </source>
</evidence>
<feature type="compositionally biased region" description="Polar residues" evidence="1">
    <location>
        <begin position="213"/>
        <end position="222"/>
    </location>
</feature>
<dbReference type="AlphaFoldDB" id="A0A1Q9F0A2"/>
<feature type="region of interest" description="Disordered" evidence="1">
    <location>
        <begin position="194"/>
        <end position="235"/>
    </location>
</feature>
<organism evidence="2 3">
    <name type="scientific">Symbiodinium microadriaticum</name>
    <name type="common">Dinoflagellate</name>
    <name type="synonym">Zooxanthella microadriatica</name>
    <dbReference type="NCBI Taxonomy" id="2951"/>
    <lineage>
        <taxon>Eukaryota</taxon>
        <taxon>Sar</taxon>
        <taxon>Alveolata</taxon>
        <taxon>Dinophyceae</taxon>
        <taxon>Suessiales</taxon>
        <taxon>Symbiodiniaceae</taxon>
        <taxon>Symbiodinium</taxon>
    </lineage>
</organism>
<comment type="caution">
    <text evidence="2">The sequence shown here is derived from an EMBL/GenBank/DDBJ whole genome shotgun (WGS) entry which is preliminary data.</text>
</comment>
<evidence type="ECO:0000313" key="2">
    <source>
        <dbReference type="EMBL" id="OLQ13100.1"/>
    </source>
</evidence>
<proteinExistence type="predicted"/>
<name>A0A1Q9F0A2_SYMMI</name>
<keyword evidence="3" id="KW-1185">Reference proteome</keyword>
<evidence type="ECO:0000256" key="1">
    <source>
        <dbReference type="SAM" id="MobiDB-lite"/>
    </source>
</evidence>
<dbReference type="EMBL" id="LSRX01000033">
    <property type="protein sequence ID" value="OLQ13100.1"/>
    <property type="molecule type" value="Genomic_DNA"/>
</dbReference>
<dbReference type="Proteomes" id="UP000186817">
    <property type="component" value="Unassembled WGS sequence"/>
</dbReference>
<sequence length="405" mass="44633">MDRKLDGMCAGPFLCKEQTEESLKWIGSGQPPLILAQSGHNHLLALSGWQRQTSLRTWSGPGREASCKLALRDNTACLLLLELCVEHLAGEKNAWADAMSRGRIAFVRRMQIGGPDLIALLESSRVGASLTAMGQASRFRVGGILFGSQSCAWTLLCLDHHEWLQVVLCNKVQHLQTPGVRPVLSRHDRICSSLQPSPLDMPRAQDRSMRSPWPNSHNSPAYQFNRGMPTGSASSQLSQWQRLNAGLSGPLAFEHDFSALDDPASSHDVAFASEPYDFNEDGTPPSQPIDLQLLLSRFRSLDLRVRVLEAERSGAQQALWHHHRAATAATDSQRLRSLISPWAYMSSKVDAIRVSLQRTVSRLSSLLITLQQSFPTIAQYFTEQALDSASYQGPLLDGSDVDTAA</sequence>
<reference evidence="2 3" key="1">
    <citation type="submission" date="2016-02" db="EMBL/GenBank/DDBJ databases">
        <title>Genome analysis of coral dinoflagellate symbionts highlights evolutionary adaptations to a symbiotic lifestyle.</title>
        <authorList>
            <person name="Aranda M."/>
            <person name="Li Y."/>
            <person name="Liew Y.J."/>
            <person name="Baumgarten S."/>
            <person name="Simakov O."/>
            <person name="Wilson M."/>
            <person name="Piel J."/>
            <person name="Ashoor H."/>
            <person name="Bougouffa S."/>
            <person name="Bajic V.B."/>
            <person name="Ryu T."/>
            <person name="Ravasi T."/>
            <person name="Bayer T."/>
            <person name="Micklem G."/>
            <person name="Kim H."/>
            <person name="Bhak J."/>
            <person name="Lajeunesse T.C."/>
            <person name="Voolstra C.R."/>
        </authorList>
    </citation>
    <scope>NUCLEOTIDE SEQUENCE [LARGE SCALE GENOMIC DNA]</scope>
    <source>
        <strain evidence="2 3">CCMP2467</strain>
    </source>
</reference>
<gene>
    <name evidence="2" type="ORF">AK812_SmicGene2893</name>
</gene>
<accession>A0A1Q9F0A2</accession>
<dbReference type="OrthoDB" id="479191at2759"/>